<keyword evidence="7" id="KW-0003">3Fe-4S</keyword>
<keyword evidence="3 8" id="KW-0479">Metal-binding</keyword>
<gene>
    <name evidence="9" type="ORF">ACFVZC_37135</name>
</gene>
<keyword evidence="10" id="KW-1185">Reference proteome</keyword>
<comment type="cofactor">
    <cofactor evidence="1">
        <name>[3Fe-4S] cluster</name>
        <dbReference type="ChEBI" id="CHEBI:21137"/>
    </cofactor>
</comment>
<evidence type="ECO:0000256" key="5">
    <source>
        <dbReference type="ARBA" id="ARBA00023004"/>
    </source>
</evidence>
<dbReference type="InterPro" id="IPR001080">
    <property type="entry name" value="3Fe4S_ferredoxin"/>
</dbReference>
<keyword evidence="6 8" id="KW-0411">Iron-sulfur</keyword>
<evidence type="ECO:0000256" key="4">
    <source>
        <dbReference type="ARBA" id="ARBA00022982"/>
    </source>
</evidence>
<name>A0ABW6QII7_9ACTN</name>
<protein>
    <recommendedName>
        <fullName evidence="8">Ferredoxin</fullName>
    </recommendedName>
</protein>
<evidence type="ECO:0000256" key="6">
    <source>
        <dbReference type="ARBA" id="ARBA00023014"/>
    </source>
</evidence>
<evidence type="ECO:0000256" key="1">
    <source>
        <dbReference type="ARBA" id="ARBA00001927"/>
    </source>
</evidence>
<evidence type="ECO:0000256" key="7">
    <source>
        <dbReference type="ARBA" id="ARBA00023291"/>
    </source>
</evidence>
<evidence type="ECO:0000256" key="2">
    <source>
        <dbReference type="ARBA" id="ARBA00022448"/>
    </source>
</evidence>
<sequence length="81" mass="8411">MVSGRVLRVEADPGRCCSAGMCALTVPEVFDQSDADGTVVVLDAQPADRHHAALRDAVRSCPSGAIRLSTRDASGQMVAGE</sequence>
<dbReference type="InterPro" id="IPR051269">
    <property type="entry name" value="Fe-S_cluster_ET"/>
</dbReference>
<dbReference type="SUPFAM" id="SSF54862">
    <property type="entry name" value="4Fe-4S ferredoxins"/>
    <property type="match status" value="1"/>
</dbReference>
<evidence type="ECO:0000313" key="9">
    <source>
        <dbReference type="EMBL" id="MFF1278931.1"/>
    </source>
</evidence>
<evidence type="ECO:0000313" key="10">
    <source>
        <dbReference type="Proteomes" id="UP001601627"/>
    </source>
</evidence>
<comment type="function">
    <text evidence="8">Ferredoxins are iron-sulfur proteins that transfer electrons in a wide variety of metabolic reactions.</text>
</comment>
<evidence type="ECO:0000256" key="8">
    <source>
        <dbReference type="RuleBase" id="RU368020"/>
    </source>
</evidence>
<dbReference type="RefSeq" id="WP_388241820.1">
    <property type="nucleotide sequence ID" value="NZ_JBHVZQ010000077.1"/>
</dbReference>
<dbReference type="Pfam" id="PF13370">
    <property type="entry name" value="Fer4_13"/>
    <property type="match status" value="1"/>
</dbReference>
<dbReference type="Proteomes" id="UP001601627">
    <property type="component" value="Unassembled WGS sequence"/>
</dbReference>
<dbReference type="EMBL" id="JBHVZQ010000077">
    <property type="protein sequence ID" value="MFF1278931.1"/>
    <property type="molecule type" value="Genomic_DNA"/>
</dbReference>
<organism evidence="9 10">
    <name type="scientific">Streptomyces marokkonensis</name>
    <dbReference type="NCBI Taxonomy" id="324855"/>
    <lineage>
        <taxon>Bacteria</taxon>
        <taxon>Bacillati</taxon>
        <taxon>Actinomycetota</taxon>
        <taxon>Actinomycetes</taxon>
        <taxon>Kitasatosporales</taxon>
        <taxon>Streptomycetaceae</taxon>
        <taxon>Streptomyces</taxon>
    </lineage>
</organism>
<comment type="caution">
    <text evidence="9">The sequence shown here is derived from an EMBL/GenBank/DDBJ whole genome shotgun (WGS) entry which is preliminary data.</text>
</comment>
<keyword evidence="4 8" id="KW-0249">Electron transport</keyword>
<dbReference type="PANTHER" id="PTHR36923:SF3">
    <property type="entry name" value="FERREDOXIN"/>
    <property type="match status" value="1"/>
</dbReference>
<dbReference type="Gene3D" id="3.30.70.20">
    <property type="match status" value="1"/>
</dbReference>
<keyword evidence="2 8" id="KW-0813">Transport</keyword>
<reference evidence="9 10" key="1">
    <citation type="submission" date="2024-09" db="EMBL/GenBank/DDBJ databases">
        <title>The Natural Products Discovery Center: Release of the First 8490 Sequenced Strains for Exploring Actinobacteria Biosynthetic Diversity.</title>
        <authorList>
            <person name="Kalkreuter E."/>
            <person name="Kautsar S.A."/>
            <person name="Yang D."/>
            <person name="Bader C.D."/>
            <person name="Teijaro C.N."/>
            <person name="Fluegel L."/>
            <person name="Davis C.M."/>
            <person name="Simpson J.R."/>
            <person name="Lauterbach L."/>
            <person name="Steele A.D."/>
            <person name="Gui C."/>
            <person name="Meng S."/>
            <person name="Li G."/>
            <person name="Viehrig K."/>
            <person name="Ye F."/>
            <person name="Su P."/>
            <person name="Kiefer A.F."/>
            <person name="Nichols A."/>
            <person name="Cepeda A.J."/>
            <person name="Yan W."/>
            <person name="Fan B."/>
            <person name="Jiang Y."/>
            <person name="Adhikari A."/>
            <person name="Zheng C.-J."/>
            <person name="Schuster L."/>
            <person name="Cowan T.M."/>
            <person name="Smanski M.J."/>
            <person name="Chevrette M.G."/>
            <person name="De Carvalho L.P.S."/>
            <person name="Shen B."/>
        </authorList>
    </citation>
    <scope>NUCLEOTIDE SEQUENCE [LARGE SCALE GENOMIC DNA]</scope>
    <source>
        <strain evidence="9 10">NPDC058328</strain>
    </source>
</reference>
<dbReference type="PRINTS" id="PR00352">
    <property type="entry name" value="3FE4SFRDOXIN"/>
</dbReference>
<dbReference type="PANTHER" id="PTHR36923">
    <property type="entry name" value="FERREDOXIN"/>
    <property type="match status" value="1"/>
</dbReference>
<keyword evidence="5 8" id="KW-0408">Iron</keyword>
<proteinExistence type="predicted"/>
<evidence type="ECO:0000256" key="3">
    <source>
        <dbReference type="ARBA" id="ARBA00022723"/>
    </source>
</evidence>
<accession>A0ABW6QII7</accession>